<dbReference type="Proteomes" id="UP000621799">
    <property type="component" value="Unassembled WGS sequence"/>
</dbReference>
<feature type="non-terminal residue" evidence="2">
    <location>
        <position position="1026"/>
    </location>
</feature>
<sequence length="1026" mass="111531">MNRNPRTLLNLYENTTMQESSRNTTNSNSVDSKILEIEESGIFEEQEYLELNPDVAAAVSAGVTTATEHFTKYGFREERQFSRLFDAQFYLNAHSDVAAVVSAGATTAAEHFFKFGVKEERSFNALFDRTFYLKSHNDIAAAVSAGATTATQHFFKFGIKEERSFNALFNRQFYLKSHNDIAAAVSAGFTTAEEHFFEFGVKEERSFNALFDRTFYLSAHPDVAAVVSAGFTTAEEHFFEFGVKEERSFNTFFDRAFYLNANLDVAAAVSAGVTTATEHFFEFGIQENRSFSALFNSQFYLNANPDVAAAVSAGVTTAAEHFFEFGIQENRNFTSFISPLLNSQAFSQTYTTDIANFFNVESISQLSSEQVVESIFDNSAPAIDIQYVRTRYAAELESFYGFAVAELSDEQVNAYALEQGRQAGLTLSPLDIDGYRVQFSNRLVAFYQVSSVERLTIEQVRDFMVGEGLSQGIDITGFVDISYYRSTYQASLSSQFGVEFSDRQVVDFVFGDAAPYLDEEYYKSIYGNILTAEGVRVADLTSEQLKVYVFTEGWNSDIELSAVNIEGYRLQYATQLSLFYFGTVRTTPSDGGNTNPPASGGGSGGSGNANSAMSGGGSGGSGNANSAISGGGSGGSGNANSAMSGGGSGGSGNANSAMSGGGGDMDGEDGGTTTQVDISELTDKEIIEFMFGEGLKQGISPLEFVEITEIRQLFAAELTQFYSVTNVAELSDNLVLDFLFGGVAEKIDYEFYRSTYSSELAAQFGVSVELISETQILDHVYQVGFVRGFQLSPIDFDGYIAQYTTQIASHFSISIEEVSKLSIEKIREFIFDVGVEQGLSLTGFVETSYIRSTYAAAIATSFDVTVETVTTSFSDEQIIQWFATEFQSIDLEYVRYEVTQLSVEERTTLFAALGFTVDANTVLSAQQIVEIAYSSEFKAILEVESAKTIAIDIEGYLEKYAEEVDECLGGHSGMTGMTGGSPMTGDSKMTGMTGGSPMTGDSKMTGMTGGSPMTGDSKMTGMTGGS</sequence>
<proteinExistence type="predicted"/>
<accession>A0A928Z704</accession>
<feature type="region of interest" description="Disordered" evidence="1">
    <location>
        <begin position="587"/>
        <end position="674"/>
    </location>
</feature>
<reference evidence="2" key="1">
    <citation type="submission" date="2020-10" db="EMBL/GenBank/DDBJ databases">
        <authorList>
            <person name="Castelo-Branco R."/>
            <person name="Eusebio N."/>
            <person name="Adriana R."/>
            <person name="Vieira A."/>
            <person name="Brugerolle De Fraissinette N."/>
            <person name="Rezende De Castro R."/>
            <person name="Schneider M.P."/>
            <person name="Vasconcelos V."/>
            <person name="Leao P.N."/>
        </authorList>
    </citation>
    <scope>NUCLEOTIDE SEQUENCE</scope>
    <source>
        <strain evidence="2">LEGE 11467</strain>
    </source>
</reference>
<dbReference type="AlphaFoldDB" id="A0A928Z704"/>
<evidence type="ECO:0000313" key="3">
    <source>
        <dbReference type="Proteomes" id="UP000621799"/>
    </source>
</evidence>
<dbReference type="EMBL" id="JADEXN010000134">
    <property type="protein sequence ID" value="MBE9040942.1"/>
    <property type="molecule type" value="Genomic_DNA"/>
</dbReference>
<evidence type="ECO:0000313" key="2">
    <source>
        <dbReference type="EMBL" id="MBE9040942.1"/>
    </source>
</evidence>
<feature type="compositionally biased region" description="Low complexity" evidence="1">
    <location>
        <begin position="993"/>
        <end position="1015"/>
    </location>
</feature>
<keyword evidence="3" id="KW-1185">Reference proteome</keyword>
<feature type="region of interest" description="Disordered" evidence="1">
    <location>
        <begin position="993"/>
        <end position="1026"/>
    </location>
</feature>
<comment type="caution">
    <text evidence="2">The sequence shown here is derived from an EMBL/GenBank/DDBJ whole genome shotgun (WGS) entry which is preliminary data.</text>
</comment>
<name>A0A928Z704_9CYAN</name>
<feature type="compositionally biased region" description="Polar residues" evidence="1">
    <location>
        <begin position="587"/>
        <end position="597"/>
    </location>
</feature>
<evidence type="ECO:0000256" key="1">
    <source>
        <dbReference type="SAM" id="MobiDB-lite"/>
    </source>
</evidence>
<protein>
    <submittedName>
        <fullName evidence="2">Uncharacterized protein</fullName>
    </submittedName>
</protein>
<gene>
    <name evidence="2" type="ORF">IQ235_09135</name>
</gene>
<organism evidence="2 3">
    <name type="scientific">Zarconia navalis LEGE 11467</name>
    <dbReference type="NCBI Taxonomy" id="1828826"/>
    <lineage>
        <taxon>Bacteria</taxon>
        <taxon>Bacillati</taxon>
        <taxon>Cyanobacteriota</taxon>
        <taxon>Cyanophyceae</taxon>
        <taxon>Oscillatoriophycideae</taxon>
        <taxon>Oscillatoriales</taxon>
        <taxon>Oscillatoriales incertae sedis</taxon>
        <taxon>Zarconia</taxon>
        <taxon>Zarconia navalis</taxon>
    </lineage>
</organism>